<keyword evidence="4" id="KW-1185">Reference proteome</keyword>
<reference evidence="3 4" key="1">
    <citation type="submission" date="2020-06" db="EMBL/GenBank/DDBJ databases">
        <authorList>
            <person name="Kang J."/>
        </authorList>
    </citation>
    <scope>NUCLEOTIDE SEQUENCE [LARGE SCALE GENOMIC DNA]</scope>
    <source>
        <strain evidence="3 4">DCY120</strain>
    </source>
</reference>
<dbReference type="RefSeq" id="WP_176943174.1">
    <property type="nucleotide sequence ID" value="NZ_JABZEC010000007.1"/>
</dbReference>
<dbReference type="Proteomes" id="UP000563523">
    <property type="component" value="Unassembled WGS sequence"/>
</dbReference>
<dbReference type="HAMAP" id="MF_01103">
    <property type="entry name" value="UPF0291"/>
    <property type="match status" value="1"/>
</dbReference>
<comment type="caution">
    <text evidence="3">The sequence shown here is derived from an EMBL/GenBank/DDBJ whole genome shotgun (WGS) entry which is preliminary data.</text>
</comment>
<evidence type="ECO:0000313" key="4">
    <source>
        <dbReference type="Proteomes" id="UP000563523"/>
    </source>
</evidence>
<dbReference type="PANTHER" id="PTHR37300:SF1">
    <property type="entry name" value="UPF0291 PROTEIN YNZC"/>
    <property type="match status" value="1"/>
</dbReference>
<sequence length="86" mass="10444">MVTADNDLEHSKLIKRINELARLKKQRELTPEEQAEQQDLRQRYLFLFRQGLRQRIEHTKLYDQQGKEITSAQVRKIQKKQGWRPD</sequence>
<protein>
    <recommendedName>
        <fullName evidence="2">UPF0291 protein HU830_07580</fullName>
    </recommendedName>
</protein>
<accession>A0A850R1L5</accession>
<dbReference type="GO" id="GO:0005737">
    <property type="term" value="C:cytoplasm"/>
    <property type="evidence" value="ECO:0007669"/>
    <property type="project" value="UniProtKB-SubCell"/>
</dbReference>
<name>A0A850R1L5_9LACO</name>
<dbReference type="PANTHER" id="PTHR37300">
    <property type="entry name" value="UPF0291 PROTEIN CBO2609/CLC_2481"/>
    <property type="match status" value="1"/>
</dbReference>
<comment type="subcellular location">
    <subcellularLocation>
        <location evidence="2">Cytoplasm</location>
    </subcellularLocation>
</comment>
<gene>
    <name evidence="3" type="ORF">HU830_07580</name>
</gene>
<evidence type="ECO:0000256" key="2">
    <source>
        <dbReference type="HAMAP-Rule" id="MF_01103"/>
    </source>
</evidence>
<evidence type="ECO:0000256" key="1">
    <source>
        <dbReference type="ARBA" id="ARBA00022490"/>
    </source>
</evidence>
<dbReference type="AlphaFoldDB" id="A0A850R1L5"/>
<organism evidence="3 4">
    <name type="scientific">Bombilactobacillus apium</name>
    <dbReference type="NCBI Taxonomy" id="2675299"/>
    <lineage>
        <taxon>Bacteria</taxon>
        <taxon>Bacillati</taxon>
        <taxon>Bacillota</taxon>
        <taxon>Bacilli</taxon>
        <taxon>Lactobacillales</taxon>
        <taxon>Lactobacillaceae</taxon>
        <taxon>Bombilactobacillus</taxon>
    </lineage>
</organism>
<dbReference type="Gene3D" id="1.10.287.540">
    <property type="entry name" value="Helix hairpin bin"/>
    <property type="match status" value="1"/>
</dbReference>
<dbReference type="Pfam" id="PF05979">
    <property type="entry name" value="DUF896"/>
    <property type="match status" value="1"/>
</dbReference>
<dbReference type="InterPro" id="IPR009242">
    <property type="entry name" value="DUF896"/>
</dbReference>
<comment type="similarity">
    <text evidence="2">Belongs to the UPF0291 family.</text>
</comment>
<dbReference type="EMBL" id="JABZEC010000007">
    <property type="protein sequence ID" value="NVY97009.1"/>
    <property type="molecule type" value="Genomic_DNA"/>
</dbReference>
<dbReference type="SUPFAM" id="SSF158221">
    <property type="entry name" value="YnzC-like"/>
    <property type="match status" value="1"/>
</dbReference>
<keyword evidence="1 2" id="KW-0963">Cytoplasm</keyword>
<proteinExistence type="inferred from homology"/>
<evidence type="ECO:0000313" key="3">
    <source>
        <dbReference type="EMBL" id="NVY97009.1"/>
    </source>
</evidence>